<evidence type="ECO:0000256" key="1">
    <source>
        <dbReference type="SAM" id="Phobius"/>
    </source>
</evidence>
<accession>A0A3B6RG35</accession>
<reference evidence="3" key="1">
    <citation type="submission" date="2018-08" db="EMBL/GenBank/DDBJ databases">
        <authorList>
            <person name="Rossello M."/>
        </authorList>
    </citation>
    <scope>NUCLEOTIDE SEQUENCE [LARGE SCALE GENOMIC DNA]</scope>
    <source>
        <strain evidence="3">cv. Chinese Spring</strain>
    </source>
</reference>
<keyword evidence="1" id="KW-1133">Transmembrane helix</keyword>
<protein>
    <recommendedName>
        <fullName evidence="5">Secreted protein</fullName>
    </recommendedName>
</protein>
<dbReference type="Gramene" id="TraesJUL7A03G03909320.1">
    <property type="protein sequence ID" value="TraesJUL7A03G03909320.1"/>
    <property type="gene ID" value="TraesJUL7A03G03909320"/>
</dbReference>
<dbReference type="AlphaFoldDB" id="A0A3B6RG35"/>
<keyword evidence="2" id="KW-0732">Signal</keyword>
<proteinExistence type="predicted"/>
<reference evidence="3" key="2">
    <citation type="submission" date="2018-10" db="UniProtKB">
        <authorList>
            <consortium name="EnsemblPlants"/>
        </authorList>
    </citation>
    <scope>IDENTIFICATION</scope>
</reference>
<dbReference type="Gramene" id="TraesRN7A0100451600.1">
    <property type="protein sequence ID" value="TraesRN7A0100451600.1"/>
    <property type="gene ID" value="TraesRN7A0100451600"/>
</dbReference>
<name>A0A3B6RG35_WHEAT</name>
<evidence type="ECO:0000313" key="3">
    <source>
        <dbReference type="EnsemblPlants" id="TraesCS7A02G192700.2"/>
    </source>
</evidence>
<feature type="transmembrane region" description="Helical" evidence="1">
    <location>
        <begin position="111"/>
        <end position="130"/>
    </location>
</feature>
<dbReference type="Gramene" id="TraesMAC7A03G03874840.1">
    <property type="protein sequence ID" value="TraesMAC7A03G03874840.1"/>
    <property type="gene ID" value="TraesMAC7A03G03874840"/>
</dbReference>
<organism evidence="3">
    <name type="scientific">Triticum aestivum</name>
    <name type="common">Wheat</name>
    <dbReference type="NCBI Taxonomy" id="4565"/>
    <lineage>
        <taxon>Eukaryota</taxon>
        <taxon>Viridiplantae</taxon>
        <taxon>Streptophyta</taxon>
        <taxon>Embryophyta</taxon>
        <taxon>Tracheophyta</taxon>
        <taxon>Spermatophyta</taxon>
        <taxon>Magnoliopsida</taxon>
        <taxon>Liliopsida</taxon>
        <taxon>Poales</taxon>
        <taxon>Poaceae</taxon>
        <taxon>BOP clade</taxon>
        <taxon>Pooideae</taxon>
        <taxon>Triticodae</taxon>
        <taxon>Triticeae</taxon>
        <taxon>Triticinae</taxon>
        <taxon>Triticum</taxon>
    </lineage>
</organism>
<dbReference type="Gramene" id="TraesNOR7A03G03911450.2">
    <property type="protein sequence ID" value="TraesNOR7A03G03911450.2"/>
    <property type="gene ID" value="TraesNOR7A03G03911450"/>
</dbReference>
<evidence type="ECO:0000256" key="2">
    <source>
        <dbReference type="SAM" id="SignalP"/>
    </source>
</evidence>
<gene>
    <name evidence="3" type="primary">LOC123151158</name>
</gene>
<keyword evidence="1" id="KW-0812">Transmembrane</keyword>
<dbReference type="Gramene" id="TraesCS7A03G0449500.2">
    <property type="protein sequence ID" value="TraesCS7A03G0449500.2.CDS"/>
    <property type="gene ID" value="TraesCS7A03G0449500"/>
</dbReference>
<keyword evidence="4" id="KW-1185">Reference proteome</keyword>
<dbReference type="Gramene" id="TraesLAC7A03G03826870.1">
    <property type="protein sequence ID" value="TraesLAC7A03G03826870.1"/>
    <property type="gene ID" value="TraesLAC7A03G03826870"/>
</dbReference>
<sequence>MANWHVLIILLPPVVCIAVGAAGQGWPPGQLDERLEASPVAPVSAQHRRSQQLMRPTCGLYFRAQVRLIRWLLDYSSSTAQRRKMSACKLPVLTHVFSEIKVGFEDLAVAVYYNVSIVVGGAEFAIIRLLQ</sequence>
<dbReference type="Gramene" id="TraesCS7A02G192700.2">
    <property type="protein sequence ID" value="TraesCS7A02G192700.2"/>
    <property type="gene ID" value="TraesCS7A02G192700"/>
</dbReference>
<feature type="signal peptide" evidence="2">
    <location>
        <begin position="1"/>
        <end position="16"/>
    </location>
</feature>
<dbReference type="EnsemblPlants" id="TraesCS7A02G192700.2">
    <property type="protein sequence ID" value="TraesCS7A02G192700.2"/>
    <property type="gene ID" value="TraesCS7A02G192700"/>
</dbReference>
<dbReference type="OrthoDB" id="747498at2759"/>
<dbReference type="Proteomes" id="UP000019116">
    <property type="component" value="Chromosome 7A"/>
</dbReference>
<dbReference type="Gramene" id="TraesPARA_EIv1.0_2273460.1">
    <property type="protein sequence ID" value="TraesPARA_EIv1.0_2273460.1.CDS"/>
    <property type="gene ID" value="TraesPARA_EIv1.0_2273460"/>
</dbReference>
<evidence type="ECO:0000313" key="4">
    <source>
        <dbReference type="Proteomes" id="UP000019116"/>
    </source>
</evidence>
<keyword evidence="1" id="KW-0472">Membrane</keyword>
<feature type="chain" id="PRO_5043179933" description="Secreted protein" evidence="2">
    <location>
        <begin position="17"/>
        <end position="131"/>
    </location>
</feature>
<evidence type="ECO:0008006" key="5">
    <source>
        <dbReference type="Google" id="ProtNLM"/>
    </source>
</evidence>